<dbReference type="InterPro" id="IPR002110">
    <property type="entry name" value="Ankyrin_rpt"/>
</dbReference>
<evidence type="ECO:0000256" key="2">
    <source>
        <dbReference type="SAM" id="MobiDB-lite"/>
    </source>
</evidence>
<dbReference type="PROSITE" id="PS50297">
    <property type="entry name" value="ANK_REP_REGION"/>
    <property type="match status" value="2"/>
</dbReference>
<dbReference type="PhylomeDB" id="Q17BX7"/>
<name>Q17BX7_AEDAE</name>
<evidence type="ECO:0000313" key="3">
    <source>
        <dbReference type="EMBL" id="EAT43843.1"/>
    </source>
</evidence>
<dbReference type="PaxDb" id="7159-AAEL004786-PA"/>
<proteinExistence type="predicted"/>
<dbReference type="SUPFAM" id="SSF48403">
    <property type="entry name" value="Ankyrin repeat"/>
    <property type="match status" value="1"/>
</dbReference>
<gene>
    <name evidence="3" type="ORF">AaeL_AAEL004786</name>
</gene>
<dbReference type="InterPro" id="IPR013761">
    <property type="entry name" value="SAM/pointed_sf"/>
</dbReference>
<dbReference type="VEuPathDB" id="VectorBase:AAEL010378"/>
<reference evidence="3" key="3">
    <citation type="submission" date="2012-09" db="EMBL/GenBank/DDBJ databases">
        <authorList>
            <consortium name="VectorBase"/>
        </authorList>
    </citation>
    <scope>NUCLEOTIDE SEQUENCE</scope>
    <source>
        <strain evidence="3">Liverpool</strain>
    </source>
</reference>
<dbReference type="PRINTS" id="PR01415">
    <property type="entry name" value="ANKYRIN"/>
</dbReference>
<reference evidence="3" key="2">
    <citation type="journal article" date="2007" name="Science">
        <title>Genome sequence of Aedes aegypti, a major arbovirus vector.</title>
        <authorList>
            <person name="Nene V."/>
            <person name="Wortman J.R."/>
            <person name="Lawson D."/>
            <person name="Haas B."/>
            <person name="Kodira C."/>
            <person name="Tu Z.J."/>
            <person name="Loftus B."/>
            <person name="Xi Z."/>
            <person name="Megy K."/>
            <person name="Grabherr M."/>
            <person name="Ren Q."/>
            <person name="Zdobnov E.M."/>
            <person name="Lobo N.F."/>
            <person name="Campbell K.S."/>
            <person name="Brown S.E."/>
            <person name="Bonaldo M.F."/>
            <person name="Zhu J."/>
            <person name="Sinkins S.P."/>
            <person name="Hogenkamp D.G."/>
            <person name="Amedeo P."/>
            <person name="Arensburger P."/>
            <person name="Atkinson P.W."/>
            <person name="Bidwell S."/>
            <person name="Biedler J."/>
            <person name="Birney E."/>
            <person name="Bruggner R.V."/>
            <person name="Costas J."/>
            <person name="Coy M.R."/>
            <person name="Crabtree J."/>
            <person name="Crawford M."/>
            <person name="Debruyn B."/>
            <person name="Decaprio D."/>
            <person name="Eiglmeier K."/>
            <person name="Eisenstadt E."/>
            <person name="El-Dorry H."/>
            <person name="Gelbart W.M."/>
            <person name="Gomes S.L."/>
            <person name="Hammond M."/>
            <person name="Hannick L.I."/>
            <person name="Hogan J.R."/>
            <person name="Holmes M.H."/>
            <person name="Jaffe D."/>
            <person name="Johnston J.S."/>
            <person name="Kennedy R.C."/>
            <person name="Koo H."/>
            <person name="Kravitz S."/>
            <person name="Kriventseva E.V."/>
            <person name="Kulp D."/>
            <person name="Labutti K."/>
            <person name="Lee E."/>
            <person name="Li S."/>
            <person name="Lovin D.D."/>
            <person name="Mao C."/>
            <person name="Mauceli E."/>
            <person name="Menck C.F."/>
            <person name="Miller J.R."/>
            <person name="Montgomery P."/>
            <person name="Mori A."/>
            <person name="Nascimento A.L."/>
            <person name="Naveira H.F."/>
            <person name="Nusbaum C."/>
            <person name="O'leary S."/>
            <person name="Orvis J."/>
            <person name="Pertea M."/>
            <person name="Quesneville H."/>
            <person name="Reidenbach K.R."/>
            <person name="Rogers Y.H."/>
            <person name="Roth C.W."/>
            <person name="Schneider J.R."/>
            <person name="Schatz M."/>
            <person name="Shumway M."/>
            <person name="Stanke M."/>
            <person name="Stinson E.O."/>
            <person name="Tubio J.M."/>
            <person name="Vanzee J.P."/>
            <person name="Verjovski-Almeida S."/>
            <person name="Werner D."/>
            <person name="White O."/>
            <person name="Wyder S."/>
            <person name="Zeng Q."/>
            <person name="Zhao Q."/>
            <person name="Zhao Y."/>
            <person name="Hill C.A."/>
            <person name="Raikhel A.S."/>
            <person name="Soares M.B."/>
            <person name="Knudson D.L."/>
            <person name="Lee N.H."/>
            <person name="Galagan J."/>
            <person name="Salzberg S.L."/>
            <person name="Paulsen I.T."/>
            <person name="Dimopoulos G."/>
            <person name="Collins F.H."/>
            <person name="Birren B."/>
            <person name="Fraser-Liggett C.M."/>
            <person name="Severson D.W."/>
        </authorList>
    </citation>
    <scope>NUCLEOTIDE SEQUENCE [LARGE SCALE GENOMIC DNA]</scope>
    <source>
        <strain evidence="3">Liverpool</strain>
    </source>
</reference>
<dbReference type="Gene3D" id="1.10.150.50">
    <property type="entry name" value="Transcription Factor, Ets-1"/>
    <property type="match status" value="1"/>
</dbReference>
<feature type="repeat" description="ANK" evidence="1">
    <location>
        <begin position="65"/>
        <end position="97"/>
    </location>
</feature>
<dbReference type="OMA" id="PHRKLCV"/>
<feature type="region of interest" description="Disordered" evidence="2">
    <location>
        <begin position="283"/>
        <end position="310"/>
    </location>
</feature>
<evidence type="ECO:0000256" key="1">
    <source>
        <dbReference type="PROSITE-ProRule" id="PRU00023"/>
    </source>
</evidence>
<feature type="repeat" description="ANK" evidence="1">
    <location>
        <begin position="98"/>
        <end position="130"/>
    </location>
</feature>
<dbReference type="eggNOG" id="KOG0504">
    <property type="taxonomic scope" value="Eukaryota"/>
</dbReference>
<reference evidence="3" key="1">
    <citation type="submission" date="2005-10" db="EMBL/GenBank/DDBJ databases">
        <authorList>
            <person name="Loftus B.J."/>
            <person name="Nene V.M."/>
            <person name="Hannick L.I."/>
            <person name="Bidwell S."/>
            <person name="Haas B."/>
            <person name="Amedeo P."/>
            <person name="Orvis J."/>
            <person name="Wortman J.R."/>
            <person name="White O.R."/>
            <person name="Salzberg S."/>
            <person name="Shumway M."/>
            <person name="Koo H."/>
            <person name="Zhao Y."/>
            <person name="Holmes M."/>
            <person name="Miller J."/>
            <person name="Schatz M."/>
            <person name="Pop M."/>
            <person name="Pai G."/>
            <person name="Utterback T."/>
            <person name="Rogers Y.-H."/>
            <person name="Kravitz S."/>
            <person name="Fraser C.M."/>
        </authorList>
    </citation>
    <scope>NUCLEOTIDE SEQUENCE</scope>
    <source>
        <strain evidence="3">Liverpool</strain>
    </source>
</reference>
<sequence length="379" mass="42751">MLLVYYQSAFQCSVHSAEESLSVTPGQLNKMNLTKGKRYHKAARENNLQVLQEANRWEVNTVDENGLIPLHWAAHEGHREAVRILLKRKSKINKMDNFGNSALHLAAARGHLECVELLLSKGANIYGLDGGQRTACDLARIGAWDEVVDFLVLRVTMLEETRPKLVLKLKVMAKQHFLKIKDKPVNGAIKVDPQINLLEENESTAVSHVSPDEFISTTNTPEDVPTEEDLYQQNFNLLGLMQHKTSGTTSSTSKSAARFHLVFSELVKEQSINQTIVNSIESRPQRKSIKPVHSTLDDKDSDEETDTPTVSTQSALRSFLKIYDLQRFHQQLLDKGIDLDGLILMTEHDLKALGLPLGPHRKLCVALEEYKIARKWYQA</sequence>
<organism evidence="3 4">
    <name type="scientific">Aedes aegypti</name>
    <name type="common">Yellowfever mosquito</name>
    <name type="synonym">Culex aegypti</name>
    <dbReference type="NCBI Taxonomy" id="7159"/>
    <lineage>
        <taxon>Eukaryota</taxon>
        <taxon>Metazoa</taxon>
        <taxon>Ecdysozoa</taxon>
        <taxon>Arthropoda</taxon>
        <taxon>Hexapoda</taxon>
        <taxon>Insecta</taxon>
        <taxon>Pterygota</taxon>
        <taxon>Neoptera</taxon>
        <taxon>Endopterygota</taxon>
        <taxon>Diptera</taxon>
        <taxon>Nematocera</taxon>
        <taxon>Culicoidea</taxon>
        <taxon>Culicidae</taxon>
        <taxon>Culicinae</taxon>
        <taxon>Aedini</taxon>
        <taxon>Aedes</taxon>
        <taxon>Stegomyia</taxon>
    </lineage>
</organism>
<dbReference type="Gene3D" id="1.25.40.20">
    <property type="entry name" value="Ankyrin repeat-containing domain"/>
    <property type="match status" value="2"/>
</dbReference>
<accession>Q17BX7</accession>
<dbReference type="EMBL" id="CH477314">
    <property type="protein sequence ID" value="EAT43843.1"/>
    <property type="molecule type" value="Genomic_DNA"/>
</dbReference>
<dbReference type="SMART" id="SM00248">
    <property type="entry name" value="ANK"/>
    <property type="match status" value="2"/>
</dbReference>
<protein>
    <submittedName>
        <fullName evidence="3">AAEL004786-PA</fullName>
    </submittedName>
</protein>
<dbReference type="HOGENOM" id="CLU_028071_0_0_1"/>
<dbReference type="PROSITE" id="PS50088">
    <property type="entry name" value="ANK_REPEAT"/>
    <property type="match status" value="2"/>
</dbReference>
<keyword evidence="1" id="KW-0040">ANK repeat</keyword>
<dbReference type="STRING" id="7159.Q17BX7"/>
<dbReference type="SUPFAM" id="SSF47769">
    <property type="entry name" value="SAM/Pointed domain"/>
    <property type="match status" value="1"/>
</dbReference>
<dbReference type="InterPro" id="IPR039323">
    <property type="entry name" value="ANKRD_45/46/60"/>
</dbReference>
<dbReference type="Proteomes" id="UP000682892">
    <property type="component" value="Unassembled WGS sequence"/>
</dbReference>
<dbReference type="PANTHER" id="PTHR22677">
    <property type="entry name" value="ANKYRIN REPEAT DOMAIN-CONTAINING PROTEIN 60"/>
    <property type="match status" value="1"/>
</dbReference>
<dbReference type="Pfam" id="PF12796">
    <property type="entry name" value="Ank_2"/>
    <property type="match status" value="1"/>
</dbReference>
<evidence type="ECO:0000313" key="4">
    <source>
        <dbReference type="Proteomes" id="UP000682892"/>
    </source>
</evidence>
<dbReference type="PANTHER" id="PTHR22677:SF4">
    <property type="entry name" value="USHER SYNDROME TYPE-1G PROTEIN-LIKE PROTEIN"/>
    <property type="match status" value="1"/>
</dbReference>
<dbReference type="AlphaFoldDB" id="Q17BX7"/>
<dbReference type="InterPro" id="IPR036770">
    <property type="entry name" value="Ankyrin_rpt-contain_sf"/>
</dbReference>